<sequence length="85" mass="9296">MNINLHIERLVLDGVNIAPGQRHLLQASVTMELTRLLMQNGLSPHLIESLALSHLSASSLQMTGNNPTQMGQQIAQSVYRGIGHE</sequence>
<gene>
    <name evidence="1" type="ORF">PSU93_00255</name>
</gene>
<dbReference type="EMBL" id="JAQSDF010000001">
    <property type="protein sequence ID" value="MDI1229567.1"/>
    <property type="molecule type" value="Genomic_DNA"/>
</dbReference>
<proteinExistence type="predicted"/>
<dbReference type="AlphaFoldDB" id="A0AA43TK26"/>
<evidence type="ECO:0000313" key="1">
    <source>
        <dbReference type="EMBL" id="MDI1229567.1"/>
    </source>
</evidence>
<dbReference type="Proteomes" id="UP001160519">
    <property type="component" value="Unassembled WGS sequence"/>
</dbReference>
<accession>A0AA43TK26</accession>
<name>A0AA43TK26_9GAMM</name>
<reference evidence="1" key="1">
    <citation type="submission" date="2023-01" db="EMBL/GenBank/DDBJ databases">
        <title>Biogeochemical cycle of methane in antarctic sediments.</title>
        <authorList>
            <person name="Roldan D.M."/>
            <person name="Menes R.J."/>
        </authorList>
    </citation>
    <scope>NUCLEOTIDE SEQUENCE [LARGE SCALE GENOMIC DNA]</scope>
    <source>
        <strain evidence="1">K-2018 MAG008</strain>
    </source>
</reference>
<evidence type="ECO:0000313" key="2">
    <source>
        <dbReference type="Proteomes" id="UP001160519"/>
    </source>
</evidence>
<comment type="caution">
    <text evidence="1">The sequence shown here is derived from an EMBL/GenBank/DDBJ whole genome shotgun (WGS) entry which is preliminary data.</text>
</comment>
<keyword evidence="2" id="KW-1185">Reference proteome</keyword>
<organism evidence="1 2">
    <name type="scientific">Candidatus Methylobacter titanis</name>
    <dbReference type="NCBI Taxonomy" id="3053457"/>
    <lineage>
        <taxon>Bacteria</taxon>
        <taxon>Pseudomonadati</taxon>
        <taxon>Pseudomonadota</taxon>
        <taxon>Gammaproteobacteria</taxon>
        <taxon>Methylococcales</taxon>
        <taxon>Methylococcaceae</taxon>
        <taxon>Methylobacter</taxon>
    </lineage>
</organism>
<protein>
    <submittedName>
        <fullName evidence="1">Uncharacterized protein</fullName>
    </submittedName>
</protein>